<feature type="region of interest" description="Disordered" evidence="1">
    <location>
        <begin position="27"/>
        <end position="64"/>
    </location>
</feature>
<accession>A0A2K4Y927</accession>
<dbReference type="EMBL" id="FXEG02000002">
    <property type="protein sequence ID" value="SOX53296.1"/>
    <property type="molecule type" value="Genomic_DNA"/>
</dbReference>
<keyword evidence="2" id="KW-0732">Signal</keyword>
<proteinExistence type="predicted"/>
<comment type="caution">
    <text evidence="3">The sequence shown here is derived from an EMBL/GenBank/DDBJ whole genome shotgun (WGS) entry which is preliminary data.</text>
</comment>
<dbReference type="Proteomes" id="UP000236318">
    <property type="component" value="Unassembled WGS sequence"/>
</dbReference>
<keyword evidence="4" id="KW-1185">Reference proteome</keyword>
<evidence type="ECO:0000256" key="1">
    <source>
        <dbReference type="SAM" id="MobiDB-lite"/>
    </source>
</evidence>
<feature type="non-terminal residue" evidence="3">
    <location>
        <position position="1"/>
    </location>
</feature>
<evidence type="ECO:0008006" key="5">
    <source>
        <dbReference type="Google" id="ProtNLM"/>
    </source>
</evidence>
<feature type="region of interest" description="Disordered" evidence="1">
    <location>
        <begin position="81"/>
        <end position="102"/>
    </location>
</feature>
<evidence type="ECO:0000313" key="3">
    <source>
        <dbReference type="EMBL" id="SOX53296.1"/>
    </source>
</evidence>
<gene>
    <name evidence="3" type="ORF">MAAFP003_1966</name>
</gene>
<organism evidence="3 4">
    <name type="scientific">Mycobacterium ahvazicum</name>
    <dbReference type="NCBI Taxonomy" id="1964395"/>
    <lineage>
        <taxon>Bacteria</taxon>
        <taxon>Bacillati</taxon>
        <taxon>Actinomycetota</taxon>
        <taxon>Actinomycetes</taxon>
        <taxon>Mycobacteriales</taxon>
        <taxon>Mycobacteriaceae</taxon>
        <taxon>Mycobacterium</taxon>
        <taxon>Mycobacterium simiae complex</taxon>
    </lineage>
</organism>
<evidence type="ECO:0000313" key="4">
    <source>
        <dbReference type="Proteomes" id="UP000236318"/>
    </source>
</evidence>
<feature type="signal peptide" evidence="2">
    <location>
        <begin position="1"/>
        <end position="20"/>
    </location>
</feature>
<feature type="chain" id="PRO_5038427508" description="DUF5642 domain-containing protein" evidence="2">
    <location>
        <begin position="21"/>
        <end position="217"/>
    </location>
</feature>
<dbReference type="AlphaFoldDB" id="A0A2K4Y927"/>
<sequence length="217" mass="21198">VKKVSVAAAGLAATTLVVGVAVTGCGGDKSASPSSSSKSSTTSSSAASSSSGAATSTSGAAQPSDYSNLLIKSTDIVVPGDSFSGPKTRQLTDPAPGIEGVFTNQAGSRSIVDSLLVYPDPAAADKDRDPLTKSYTDPQNGAIKGGTPAPADVGVGGTIISGPAADGAKAKTSVIFGEGKVVALIEFESAPNDPVPPEIALDVARKQDAAIKAGLPG</sequence>
<evidence type="ECO:0000256" key="2">
    <source>
        <dbReference type="SAM" id="SignalP"/>
    </source>
</evidence>
<reference evidence="3" key="1">
    <citation type="submission" date="2018-01" db="EMBL/GenBank/DDBJ databases">
        <authorList>
            <consortium name="Urmite Genomes"/>
        </authorList>
    </citation>
    <scope>NUCLEOTIDE SEQUENCE [LARGE SCALE GENOMIC DNA]</scope>
    <source>
        <strain evidence="3">AFP003</strain>
    </source>
</reference>
<protein>
    <recommendedName>
        <fullName evidence="5">DUF5642 domain-containing protein</fullName>
    </recommendedName>
</protein>
<feature type="region of interest" description="Disordered" evidence="1">
    <location>
        <begin position="122"/>
        <end position="149"/>
    </location>
</feature>
<name>A0A2K4Y927_9MYCO</name>